<dbReference type="RefSeq" id="WP_379729940.1">
    <property type="nucleotide sequence ID" value="NZ_JBHRYJ010000008.1"/>
</dbReference>
<dbReference type="GO" id="GO:0016757">
    <property type="term" value="F:glycosyltransferase activity"/>
    <property type="evidence" value="ECO:0007669"/>
    <property type="project" value="UniProtKB-KW"/>
</dbReference>
<dbReference type="Proteomes" id="UP001595711">
    <property type="component" value="Unassembled WGS sequence"/>
</dbReference>
<comment type="caution">
    <text evidence="5">The sequence shown here is derived from an EMBL/GenBank/DDBJ whole genome shotgun (WGS) entry which is preliminary data.</text>
</comment>
<dbReference type="PANTHER" id="PTHR43179:SF12">
    <property type="entry name" value="GALACTOFURANOSYLTRANSFERASE GLFT2"/>
    <property type="match status" value="1"/>
</dbReference>
<comment type="similarity">
    <text evidence="1">Belongs to the glycosyltransferase 2 family.</text>
</comment>
<gene>
    <name evidence="5" type="ORF">ACFOOQ_22415</name>
</gene>
<evidence type="ECO:0000256" key="3">
    <source>
        <dbReference type="ARBA" id="ARBA00022679"/>
    </source>
</evidence>
<keyword evidence="3 5" id="KW-0808">Transferase</keyword>
<evidence type="ECO:0000313" key="5">
    <source>
        <dbReference type="EMBL" id="MFC3678316.1"/>
    </source>
</evidence>
<evidence type="ECO:0000313" key="6">
    <source>
        <dbReference type="Proteomes" id="UP001595711"/>
    </source>
</evidence>
<evidence type="ECO:0000259" key="4">
    <source>
        <dbReference type="Pfam" id="PF00535"/>
    </source>
</evidence>
<dbReference type="InterPro" id="IPR029044">
    <property type="entry name" value="Nucleotide-diphossugar_trans"/>
</dbReference>
<evidence type="ECO:0000256" key="1">
    <source>
        <dbReference type="ARBA" id="ARBA00006739"/>
    </source>
</evidence>
<proteinExistence type="inferred from homology"/>
<keyword evidence="6" id="KW-1185">Reference proteome</keyword>
<dbReference type="Gene3D" id="3.90.550.10">
    <property type="entry name" value="Spore Coat Polysaccharide Biosynthesis Protein SpsA, Chain A"/>
    <property type="match status" value="1"/>
</dbReference>
<protein>
    <submittedName>
        <fullName evidence="5">Glycosyltransferase family 2 protein</fullName>
        <ecNumber evidence="5">2.4.-.-</ecNumber>
    </submittedName>
</protein>
<reference evidence="6" key="1">
    <citation type="journal article" date="2019" name="Int. J. Syst. Evol. Microbiol.">
        <title>The Global Catalogue of Microorganisms (GCM) 10K type strain sequencing project: providing services to taxonomists for standard genome sequencing and annotation.</title>
        <authorList>
            <consortium name="The Broad Institute Genomics Platform"/>
            <consortium name="The Broad Institute Genome Sequencing Center for Infectious Disease"/>
            <person name="Wu L."/>
            <person name="Ma J."/>
        </authorList>
    </citation>
    <scope>NUCLEOTIDE SEQUENCE [LARGE SCALE GENOMIC DNA]</scope>
    <source>
        <strain evidence="6">KCTC 42182</strain>
    </source>
</reference>
<dbReference type="Pfam" id="PF00535">
    <property type="entry name" value="Glycos_transf_2"/>
    <property type="match status" value="1"/>
</dbReference>
<dbReference type="EMBL" id="JBHRYJ010000008">
    <property type="protein sequence ID" value="MFC3678316.1"/>
    <property type="molecule type" value="Genomic_DNA"/>
</dbReference>
<accession>A0ABV7VP47</accession>
<evidence type="ECO:0000256" key="2">
    <source>
        <dbReference type="ARBA" id="ARBA00022676"/>
    </source>
</evidence>
<organism evidence="5 6">
    <name type="scientific">Ferrovibrio xuzhouensis</name>
    <dbReference type="NCBI Taxonomy" id="1576914"/>
    <lineage>
        <taxon>Bacteria</taxon>
        <taxon>Pseudomonadati</taxon>
        <taxon>Pseudomonadota</taxon>
        <taxon>Alphaproteobacteria</taxon>
        <taxon>Rhodospirillales</taxon>
        <taxon>Rhodospirillaceae</taxon>
        <taxon>Ferrovibrio</taxon>
    </lineage>
</organism>
<name>A0ABV7VP47_9PROT</name>
<sequence length="294" mass="33174">MKPVRIFVLIPVFNRLQHTKQVLDDLRRQTLVGALHLVVIDDGSTDGTSDFLASQQDVVTLRGNGSLWWGGAIQSGLEYVRTQEPTDRDYVLFLNNDTSFEPGYVETLVETSRSHGDAAVGSVIHEPGRDPPLTSIGARVNINGLAVWDRLSELTPEEVRANKATYQVDALSGRGTLYPAMLFSRFGMMRPWLLPHYFADYEVAMRFARHGVRLLVATGAIVYSPPVYGNDVSRFNWWERHFSPRSSSNIIRKVLFYLLVGTPLQRLTAPFRMLYFSCARALFSCAGTLITWMR</sequence>
<feature type="domain" description="Glycosyltransferase 2-like" evidence="4">
    <location>
        <begin position="8"/>
        <end position="127"/>
    </location>
</feature>
<keyword evidence="2 5" id="KW-0328">Glycosyltransferase</keyword>
<dbReference type="EC" id="2.4.-.-" evidence="5"/>
<dbReference type="PANTHER" id="PTHR43179">
    <property type="entry name" value="RHAMNOSYLTRANSFERASE WBBL"/>
    <property type="match status" value="1"/>
</dbReference>
<dbReference type="SUPFAM" id="SSF53448">
    <property type="entry name" value="Nucleotide-diphospho-sugar transferases"/>
    <property type="match status" value="1"/>
</dbReference>
<dbReference type="InterPro" id="IPR001173">
    <property type="entry name" value="Glyco_trans_2-like"/>
</dbReference>